<organism evidence="2 3">
    <name type="scientific">Phytophthora nicotianae P10297</name>
    <dbReference type="NCBI Taxonomy" id="1317064"/>
    <lineage>
        <taxon>Eukaryota</taxon>
        <taxon>Sar</taxon>
        <taxon>Stramenopiles</taxon>
        <taxon>Oomycota</taxon>
        <taxon>Peronosporomycetes</taxon>
        <taxon>Peronosporales</taxon>
        <taxon>Peronosporaceae</taxon>
        <taxon>Phytophthora</taxon>
    </lineage>
</organism>
<feature type="compositionally biased region" description="Basic and acidic residues" evidence="1">
    <location>
        <begin position="158"/>
        <end position="167"/>
    </location>
</feature>
<accession>W2Y050</accession>
<reference evidence="2 3" key="1">
    <citation type="submission" date="2013-11" db="EMBL/GenBank/DDBJ databases">
        <title>The Genome Sequence of Phytophthora parasitica P10297.</title>
        <authorList>
            <consortium name="The Broad Institute Genomics Platform"/>
            <person name="Russ C."/>
            <person name="Tyler B."/>
            <person name="Panabieres F."/>
            <person name="Shan W."/>
            <person name="Tripathy S."/>
            <person name="Grunwald N."/>
            <person name="Machado M."/>
            <person name="Johnson C.S."/>
            <person name="Walker B."/>
            <person name="Young S.K."/>
            <person name="Zeng Q."/>
            <person name="Gargeya S."/>
            <person name="Fitzgerald M."/>
            <person name="Haas B."/>
            <person name="Abouelleil A."/>
            <person name="Allen A.W."/>
            <person name="Alvarado L."/>
            <person name="Arachchi H.M."/>
            <person name="Berlin A.M."/>
            <person name="Chapman S.B."/>
            <person name="Gainer-Dewar J."/>
            <person name="Goldberg J."/>
            <person name="Griggs A."/>
            <person name="Gujja S."/>
            <person name="Hansen M."/>
            <person name="Howarth C."/>
            <person name="Imamovic A."/>
            <person name="Ireland A."/>
            <person name="Larimer J."/>
            <person name="McCowan C."/>
            <person name="Murphy C."/>
            <person name="Pearson M."/>
            <person name="Poon T.W."/>
            <person name="Priest M."/>
            <person name="Roberts A."/>
            <person name="Saif S."/>
            <person name="Shea T."/>
            <person name="Sisk P."/>
            <person name="Sykes S."/>
            <person name="Wortman J."/>
            <person name="Nusbaum C."/>
            <person name="Birren B."/>
        </authorList>
    </citation>
    <scope>NUCLEOTIDE SEQUENCE [LARGE SCALE GENOMIC DNA]</scope>
    <source>
        <strain evidence="2 3">P10297</strain>
    </source>
</reference>
<evidence type="ECO:0000256" key="1">
    <source>
        <dbReference type="SAM" id="MobiDB-lite"/>
    </source>
</evidence>
<dbReference type="AlphaFoldDB" id="W2Y050"/>
<name>W2Y050_PHYNI</name>
<dbReference type="Proteomes" id="UP000018948">
    <property type="component" value="Unassembled WGS sequence"/>
</dbReference>
<sequence length="558" mass="63559">MFGRKLRMPAELLRRSRLVYPHRTLESYHEMLLQDLKTSQELTAVALQKEQARQAMYYNRRNARRGVPFKINQLVWVYRPARGAKMTKLAHRWSGPGQVLEAAGYDNYRVKVLDTGRELITRCSFLLPYYYPTHLLQQMAKDISVNLREEAVAPADIDSDKETDAEKSVGTTSEPGVAEGRARQSNQLRKIMRRQRDEEGHTAVHIDSEGKTEEDEPSYFHRTVPVPKRARTVRSPLVSEGQANIASITRARLRQAPYQDTAGVPRKDLSPGRALAPGTALDRQIENRIDTLLDGVEDSTSPWEAEVVPDSGGHEVPLRESAVDDNRGRDEAAIEDEEPVVYVFAGQGRRGADSLVSVRPRVTRIQPEEVVVEQRRRRYRTRTGRYALESEVQIFGAGRVGADSDKLWINQDDYEQLWREGRMRSCRNDGSETIRSRTAEDTISMPTAVNLRQGEEVDTTQFNQRARTVTVMTKIAQEEQQRREERVEDSSRSNEEQTVSEEDGLQDNDRKMAKTGAVSESDDLDDGEDWKSVVRSRVPSRRADKQRRHSGSTLEQEG</sequence>
<feature type="compositionally biased region" description="Basic and acidic residues" evidence="1">
    <location>
        <begin position="194"/>
        <end position="211"/>
    </location>
</feature>
<protein>
    <submittedName>
        <fullName evidence="2">Uncharacterized protein</fullName>
    </submittedName>
</protein>
<evidence type="ECO:0000313" key="2">
    <source>
        <dbReference type="EMBL" id="ETP28326.1"/>
    </source>
</evidence>
<comment type="caution">
    <text evidence="2">The sequence shown here is derived from an EMBL/GenBank/DDBJ whole genome shotgun (WGS) entry which is preliminary data.</text>
</comment>
<feature type="compositionally biased region" description="Basic and acidic residues" evidence="1">
    <location>
        <begin position="477"/>
        <end position="495"/>
    </location>
</feature>
<feature type="region of interest" description="Disordered" evidence="1">
    <location>
        <begin position="154"/>
        <end position="222"/>
    </location>
</feature>
<evidence type="ECO:0000313" key="3">
    <source>
        <dbReference type="Proteomes" id="UP000018948"/>
    </source>
</evidence>
<proteinExistence type="predicted"/>
<gene>
    <name evidence="2" type="ORF">F442_22381</name>
</gene>
<feature type="compositionally biased region" description="Basic residues" evidence="1">
    <location>
        <begin position="538"/>
        <end position="550"/>
    </location>
</feature>
<feature type="region of interest" description="Disordered" evidence="1">
    <location>
        <begin position="477"/>
        <end position="558"/>
    </location>
</feature>
<dbReference type="EMBL" id="ANIY01004832">
    <property type="protein sequence ID" value="ETP28326.1"/>
    <property type="molecule type" value="Genomic_DNA"/>
</dbReference>
<dbReference type="OrthoDB" id="127821at2759"/>